<feature type="region of interest" description="Disordered" evidence="1">
    <location>
        <begin position="87"/>
        <end position="188"/>
    </location>
</feature>
<feature type="region of interest" description="Disordered" evidence="1">
    <location>
        <begin position="380"/>
        <end position="417"/>
    </location>
</feature>
<evidence type="ECO:0000256" key="1">
    <source>
        <dbReference type="SAM" id="MobiDB-lite"/>
    </source>
</evidence>
<feature type="compositionally biased region" description="Low complexity" evidence="1">
    <location>
        <begin position="395"/>
        <end position="405"/>
    </location>
</feature>
<reference evidence="2" key="2">
    <citation type="submission" date="2011-02" db="EMBL/GenBank/DDBJ databases">
        <authorList>
            <person name="MacLean D."/>
        </authorList>
    </citation>
    <scope>NUCLEOTIDE SEQUENCE</scope>
</reference>
<name>F0WCZ7_9STRA</name>
<accession>F0WCZ7</accession>
<dbReference type="HOGENOM" id="CLU_359196_0_0_1"/>
<gene>
    <name evidence="2" type="primary">AlNc14C62G4521</name>
    <name evidence="2" type="ORF">ALNC14_052110</name>
</gene>
<evidence type="ECO:0000313" key="2">
    <source>
        <dbReference type="EMBL" id="CCA19068.1"/>
    </source>
</evidence>
<reference evidence="2" key="1">
    <citation type="journal article" date="2011" name="PLoS Biol.">
        <title>Gene gain and loss during evolution of obligate parasitism in the white rust pathogen of Arabidopsis thaliana.</title>
        <authorList>
            <person name="Kemen E."/>
            <person name="Gardiner A."/>
            <person name="Schultz-Larsen T."/>
            <person name="Kemen A.C."/>
            <person name="Balmuth A.L."/>
            <person name="Robert-Seilaniantz A."/>
            <person name="Bailey K."/>
            <person name="Holub E."/>
            <person name="Studholme D.J."/>
            <person name="Maclean D."/>
            <person name="Jones J.D."/>
        </authorList>
    </citation>
    <scope>NUCLEOTIDE SEQUENCE</scope>
</reference>
<protein>
    <submittedName>
        <fullName evidence="2">Uncharacterized protein AlNc14C62G4521</fullName>
    </submittedName>
</protein>
<organism evidence="2">
    <name type="scientific">Albugo laibachii Nc14</name>
    <dbReference type="NCBI Taxonomy" id="890382"/>
    <lineage>
        <taxon>Eukaryota</taxon>
        <taxon>Sar</taxon>
        <taxon>Stramenopiles</taxon>
        <taxon>Oomycota</taxon>
        <taxon>Peronosporomycetes</taxon>
        <taxon>Albuginales</taxon>
        <taxon>Albuginaceae</taxon>
        <taxon>Albugo</taxon>
    </lineage>
</organism>
<feature type="compositionally biased region" description="Basic residues" evidence="1">
    <location>
        <begin position="577"/>
        <end position="597"/>
    </location>
</feature>
<proteinExistence type="predicted"/>
<dbReference type="EMBL" id="FR824107">
    <property type="protein sequence ID" value="CCA19068.1"/>
    <property type="molecule type" value="Genomic_DNA"/>
</dbReference>
<feature type="compositionally biased region" description="Polar residues" evidence="1">
    <location>
        <begin position="177"/>
        <end position="188"/>
    </location>
</feature>
<dbReference type="AlphaFoldDB" id="F0WCZ7"/>
<feature type="region of interest" description="Disordered" evidence="1">
    <location>
        <begin position="552"/>
        <end position="618"/>
    </location>
</feature>
<sequence length="780" mass="88884">MSMEKALKKKKQLAWLNRLKGALKAEEACKETDDESSGDEKFVSKCVKKRSKEKKKTKISSLESKSLESKTCFPTLEKTPATLNKIKNIKKSSGISRTKSLNEKPKKRSIPQESLAGEPTKSVVPIKRKRKLQQGAETQVSKERKTVKKVVEREKSLEHVIERPHVERNGKPDHAVSTITPKAKANSSDKIFRAPEVIPKRPTQGATLIDKKSKLEGENKPTQMRPISNETVTATSIDSVKPQEKDEKLSFMIPKKCIQSATDKEFRLTQSHTNGDRSGSNDQGQHSAVLSDCIAQPNTTSFLGKSCLGEEDMQFLTLAKVHNSFWSACHEKERLLPSTKYAVVNEDGQVSPEPCERQMHCAPILTMKGSKDKYPPNFFGIVPTQKKSTAESSEKASPTQVEGPSPLDPPEPEPTELGATYQKLNFRNRGDRQWYQKSMYGICFTPLFLRQPSTLLARRMKFVRKSTGFRFNTKRDKEELIQAIQQRYKVNESIPRVDIPPRNWQLMMKSEVSTVYLQYRNREDALIASQTMHDDTGQLLLFKDSNVYQQDSRIRTPDAQMNVKRGDAHPNFAYPNHNRRSRSRSSSRASAPRHRSRSRDVQDVQHRPGRVNGKDASPNVTSAGLFIPLPEAKLGIGIRVYEKSKDECLEAHWGGEMIETSVVQEDEWKEHYLVLGQDRVPDLTEEMTAQERCLEDIRVRPYLKTIEIPFFAKKTRISNKMACTHFDNLNTIVKILGTPVPTLLIIDRLFHRTKSHLVNDPWDTITETNRQRFFMFGIRV</sequence>
<feature type="compositionally biased region" description="Basic and acidic residues" evidence="1">
    <location>
        <begin position="140"/>
        <end position="174"/>
    </location>
</feature>